<dbReference type="GeneID" id="9346839"/>
<dbReference type="Proteomes" id="UP000000391">
    <property type="component" value="Chromosome"/>
</dbReference>
<evidence type="ECO:0000313" key="7">
    <source>
        <dbReference type="Proteomes" id="UP000000391"/>
    </source>
</evidence>
<keyword evidence="1" id="KW-0547">Nucleotide-binding</keyword>
<dbReference type="KEGG" id="mev:Metev_1206"/>
<dbReference type="HOGENOM" id="CLU_001338_2_1_2"/>
<name>D7E7K8_METEZ</name>
<evidence type="ECO:0000256" key="2">
    <source>
        <dbReference type="ARBA" id="ARBA00022840"/>
    </source>
</evidence>
<dbReference type="RefSeq" id="WP_013194648.1">
    <property type="nucleotide sequence ID" value="NC_014253.1"/>
</dbReference>
<feature type="domain" description="Helicase ATP-binding" evidence="4">
    <location>
        <begin position="98"/>
        <end position="311"/>
    </location>
</feature>
<dbReference type="SUPFAM" id="SSF52540">
    <property type="entry name" value="P-loop containing nucleoside triphosphate hydrolases"/>
    <property type="match status" value="2"/>
</dbReference>
<dbReference type="STRING" id="644295.Metev_1206"/>
<accession>D7E7K8</accession>
<dbReference type="SMART" id="SM00490">
    <property type="entry name" value="HELICc"/>
    <property type="match status" value="1"/>
</dbReference>
<dbReference type="InterPro" id="IPR011545">
    <property type="entry name" value="DEAD/DEAH_box_helicase_dom"/>
</dbReference>
<dbReference type="Pfam" id="PF00270">
    <property type="entry name" value="DEAD"/>
    <property type="match status" value="1"/>
</dbReference>
<evidence type="ECO:0000259" key="4">
    <source>
        <dbReference type="PROSITE" id="PS51192"/>
    </source>
</evidence>
<dbReference type="PROSITE" id="PS51194">
    <property type="entry name" value="HELICASE_CTER"/>
    <property type="match status" value="1"/>
</dbReference>
<dbReference type="GO" id="GO:0043138">
    <property type="term" value="F:3'-5' DNA helicase activity"/>
    <property type="evidence" value="ECO:0007669"/>
    <property type="project" value="TreeGrafter"/>
</dbReference>
<evidence type="ECO:0000256" key="3">
    <source>
        <dbReference type="SAM" id="MobiDB-lite"/>
    </source>
</evidence>
<dbReference type="InterPro" id="IPR018973">
    <property type="entry name" value="MZB"/>
</dbReference>
<dbReference type="InterPro" id="IPR014001">
    <property type="entry name" value="Helicase_ATP-bd"/>
</dbReference>
<sequence>MSIDPIEATKQITDKYCSYLSTNFYLNDTELQEKFQNKLEPEIFVKGPILEATPPFEKGNTLKDLINEGLLSKKFELLESEDLPLDRPLYKHQEKAIRNIINKNKNAVVATGTGSGKTEIFMITILNYLFKQQENSELGPGVRALLLYPMNALANDQLKRMRTLLKNCPEITFGRYTGETEENYRSARDKYKQMYHEEPLDNEFISRDKMKETPPHILLTNYAMLEYLMLRPSDHIFFDGSYADDWKFIVLDEAHTYDGAKGIEISMLIRRLKDRVVGNIPGEIKCIATSATLGNSDSDFKDVADFSNKLFGEHFDENDVIGPERKIENFDGSWGKPSYLLYQSWQDIINQNDTDKITALIESGVNHNVPVDVLEESRNRCEGDYQKFLYHVLKGDDNLISLRNLLEEEPHSTDNIANKIFPDVSNQKNVLVSLVDLSVKAKHHRDDQSLIPARYHLFVKAIEGAYLSILPEKEIYLERREYIDDGDKKYPVFEIANCINCGSIYLVGETETGINNKKIFKQPGQKYHDDPKNLEYYLLINSNVELLPDNEDEEIILNNDQKNNKHLICAACGSIDKSNVINDICDCGKNNYIEVVKVNSKNGNVHKCPACTKTRTKGTVVRRFLQSKDAIASVLATSLYQQIPEKKLSNPGTGEHTNIDEWDPINNSVNNSNSDTSRQLLVFSDNRQDAAFFAPYLNRTYSKILRRRLILKTLDENSDKLVDNDWWIGDLVNPLKKQLKQFNLYPHLSPQEQENEIWKWLLYELLGIDSDMGLQGMGFIGFTLVKPDKWVPPPPLKKEPWNLSDDEIWILYQILLDSFRKYGAIHFPDVVDPKDEFFSPKNNESYFREFGSSKTKNIKSWVPNSDSHLNTRLDFLMRLSKKLGVNKDKKELIDLLKNIWKTLALNKADRSSYPWYDYFKPKELKGEGISYQLEHKFWKINYTKAHDTQWYYCDKCQKLTLFNLKGVCPTYRCEGTLRKCDPEELYKDNHYWNLYSNLDPMKLIAEEHTAQLTNEVAADLQTKFINGEVNVLSCSTTFELGVDVGELESVFMRNVPPSAANYVQRAGRSGRRTDSTAFVLTFCKRSSHDITHFNNPMKLVSGEIKPPFFEIENEKIIKRHMYSIALAKFWKIHNDKFKNVDTFFFDNKGPEYLKDYLDSKPKDIQDSLYRIVPETLHDAVGVDDWSWINGLLDDNKGVLTKAKHEVESDVNSLTQVWDERYKEGKRSDYLLRTINTIKKKPLINYLSSHNVLPKYGFPVDVVNLEIFHHSDEANNLELNRDLKIALSEYAPSNKIVAGGKLWTSRYLKKVPHRELPKYKYVICSNCHRYQRVLANSNESLDHCKSCDAPLTGNERTFVIPEFGFIVSRSKPEKIGEKEPKKSFTTRNYYSGESNKNNELVLPLKSAIQLRAISASHAWMSVINHAGWQSFKICNRCGYTVLGNDKVDTHEDPWGKTCNGRFIKSDLGHEYMTDILQINLEGYSNDNDEFWFSLLYAILEGASSTLGIDRSEIDGCLYSYKGDPTSPAILLFDDVPGGAGHVKRITQDKETISNILESTYTKMSNCNCGGEDGNSSCYACLRNYKNQFCHDMLYRSEVMRFLEKYFFD</sequence>
<keyword evidence="7" id="KW-1185">Reference proteome</keyword>
<keyword evidence="2" id="KW-0067">ATP-binding</keyword>
<dbReference type="Pfam" id="PF00271">
    <property type="entry name" value="Helicase_C"/>
    <property type="match status" value="1"/>
</dbReference>
<dbReference type="GO" id="GO:0006289">
    <property type="term" value="P:nucleotide-excision repair"/>
    <property type="evidence" value="ECO:0007669"/>
    <property type="project" value="TreeGrafter"/>
</dbReference>
<feature type="region of interest" description="Disordered" evidence="3">
    <location>
        <begin position="646"/>
        <end position="666"/>
    </location>
</feature>
<dbReference type="Pfam" id="PF09369">
    <property type="entry name" value="MZB"/>
    <property type="match status" value="1"/>
</dbReference>
<keyword evidence="6" id="KW-0378">Hydrolase</keyword>
<dbReference type="PANTHER" id="PTHR47957">
    <property type="entry name" value="ATP-DEPENDENT HELICASE HRQ1"/>
    <property type="match status" value="1"/>
</dbReference>
<dbReference type="OrthoDB" id="36796at2157"/>
<dbReference type="GO" id="GO:0005524">
    <property type="term" value="F:ATP binding"/>
    <property type="evidence" value="ECO:0007669"/>
    <property type="project" value="UniProtKB-KW"/>
</dbReference>
<organism evidence="6 7">
    <name type="scientific">Methanohalobium evestigatum (strain ATCC BAA-1072 / DSM 3721 / NBRC 107634 / OCM 161 / Z-7303)</name>
    <dbReference type="NCBI Taxonomy" id="644295"/>
    <lineage>
        <taxon>Archaea</taxon>
        <taxon>Methanobacteriati</taxon>
        <taxon>Methanobacteriota</taxon>
        <taxon>Stenosarchaea group</taxon>
        <taxon>Methanomicrobia</taxon>
        <taxon>Methanosarcinales</taxon>
        <taxon>Methanosarcinaceae</taxon>
        <taxon>Methanohalobium</taxon>
    </lineage>
</organism>
<evidence type="ECO:0000256" key="1">
    <source>
        <dbReference type="ARBA" id="ARBA00022741"/>
    </source>
</evidence>
<proteinExistence type="predicted"/>
<evidence type="ECO:0000313" key="6">
    <source>
        <dbReference type="EMBL" id="ADI74081.1"/>
    </source>
</evidence>
<protein>
    <submittedName>
        <fullName evidence="6">DEAD/DEAH box helicase domain protein</fullName>
    </submittedName>
</protein>
<dbReference type="SMART" id="SM00487">
    <property type="entry name" value="DEXDc"/>
    <property type="match status" value="1"/>
</dbReference>
<dbReference type="GO" id="GO:0036297">
    <property type="term" value="P:interstrand cross-link repair"/>
    <property type="evidence" value="ECO:0007669"/>
    <property type="project" value="TreeGrafter"/>
</dbReference>
<dbReference type="EMBL" id="CP002069">
    <property type="protein sequence ID" value="ADI74081.1"/>
    <property type="molecule type" value="Genomic_DNA"/>
</dbReference>
<feature type="domain" description="Helicase C-terminal" evidence="5">
    <location>
        <begin position="954"/>
        <end position="1117"/>
    </location>
</feature>
<evidence type="ECO:0000259" key="5">
    <source>
        <dbReference type="PROSITE" id="PS51194"/>
    </source>
</evidence>
<dbReference type="GO" id="GO:0003676">
    <property type="term" value="F:nucleic acid binding"/>
    <property type="evidence" value="ECO:0007669"/>
    <property type="project" value="InterPro"/>
</dbReference>
<gene>
    <name evidence="6" type="ordered locus">Metev_1206</name>
</gene>
<dbReference type="PROSITE" id="PS51192">
    <property type="entry name" value="HELICASE_ATP_BIND_1"/>
    <property type="match status" value="1"/>
</dbReference>
<keyword evidence="6" id="KW-0347">Helicase</keyword>
<dbReference type="PANTHER" id="PTHR47957:SF3">
    <property type="entry name" value="ATP-DEPENDENT HELICASE HRQ1"/>
    <property type="match status" value="1"/>
</dbReference>
<dbReference type="InterPro" id="IPR027417">
    <property type="entry name" value="P-loop_NTPase"/>
</dbReference>
<dbReference type="InterPro" id="IPR001650">
    <property type="entry name" value="Helicase_C-like"/>
</dbReference>
<reference evidence="6 7" key="1">
    <citation type="submission" date="2010-06" db="EMBL/GenBank/DDBJ databases">
        <title>Complete sequence chromosome of Methanohalobium evestigatum Z-7303.</title>
        <authorList>
            <consortium name="US DOE Joint Genome Institute"/>
            <person name="Lucas S."/>
            <person name="Copeland A."/>
            <person name="Lapidus A."/>
            <person name="Cheng J.-F."/>
            <person name="Bruce D."/>
            <person name="Goodwin L."/>
            <person name="Pitluck S."/>
            <person name="Saunders E."/>
            <person name="Detter J.C."/>
            <person name="Han C."/>
            <person name="Tapia R."/>
            <person name="Land M."/>
            <person name="Hauser L."/>
            <person name="Kyrpides N."/>
            <person name="Mikhailova N."/>
            <person name="Sieprawska-Lupa M."/>
            <person name="Whitman W.B."/>
            <person name="Anderson I."/>
            <person name="Woyke T."/>
        </authorList>
    </citation>
    <scope>NUCLEOTIDE SEQUENCE [LARGE SCALE GENOMIC DNA]</scope>
    <source>
        <strain evidence="7">ATCC BAA-1072 / DSM 3721 / NBRC 107634 / OCM 161 / Z-7303</strain>
    </source>
</reference>
<dbReference type="Gene3D" id="3.40.50.300">
    <property type="entry name" value="P-loop containing nucleotide triphosphate hydrolases"/>
    <property type="match status" value="2"/>
</dbReference>